<gene>
    <name evidence="2" type="ORF">GCM10009863_25580</name>
</gene>
<reference evidence="2 3" key="1">
    <citation type="journal article" date="2019" name="Int. J. Syst. Evol. Microbiol.">
        <title>The Global Catalogue of Microorganisms (GCM) 10K type strain sequencing project: providing services to taxonomists for standard genome sequencing and annotation.</title>
        <authorList>
            <consortium name="The Broad Institute Genomics Platform"/>
            <consortium name="The Broad Institute Genome Sequencing Center for Infectious Disease"/>
            <person name="Wu L."/>
            <person name="Ma J."/>
        </authorList>
    </citation>
    <scope>NUCLEOTIDE SEQUENCE [LARGE SCALE GENOMIC DNA]</scope>
    <source>
        <strain evidence="2 3">JCM 16373</strain>
    </source>
</reference>
<dbReference type="EMBL" id="BAAARJ010000007">
    <property type="protein sequence ID" value="GAA2610862.1"/>
    <property type="molecule type" value="Genomic_DNA"/>
</dbReference>
<evidence type="ECO:0000256" key="1">
    <source>
        <dbReference type="SAM" id="MobiDB-lite"/>
    </source>
</evidence>
<feature type="region of interest" description="Disordered" evidence="1">
    <location>
        <begin position="33"/>
        <end position="70"/>
    </location>
</feature>
<comment type="caution">
    <text evidence="2">The sequence shown here is derived from an EMBL/GenBank/DDBJ whole genome shotgun (WGS) entry which is preliminary data.</text>
</comment>
<name>A0ABN3Q051_9ACTN</name>
<evidence type="ECO:0000313" key="2">
    <source>
        <dbReference type="EMBL" id="GAA2610862.1"/>
    </source>
</evidence>
<evidence type="ECO:0000313" key="3">
    <source>
        <dbReference type="Proteomes" id="UP001501447"/>
    </source>
</evidence>
<accession>A0ABN3Q051</accession>
<keyword evidence="3" id="KW-1185">Reference proteome</keyword>
<proteinExistence type="predicted"/>
<protein>
    <submittedName>
        <fullName evidence="2">Uncharacterized protein</fullName>
    </submittedName>
</protein>
<organism evidence="2 3">
    <name type="scientific">Streptomyces axinellae</name>
    <dbReference type="NCBI Taxonomy" id="552788"/>
    <lineage>
        <taxon>Bacteria</taxon>
        <taxon>Bacillati</taxon>
        <taxon>Actinomycetota</taxon>
        <taxon>Actinomycetes</taxon>
        <taxon>Kitasatosporales</taxon>
        <taxon>Streptomycetaceae</taxon>
        <taxon>Streptomyces</taxon>
    </lineage>
</organism>
<sequence>MGHILPHAPVTHCGGGDFGVLCPGIGALPATPQPSCAGTGRALGVPGSPGLPRSRRSGAFPARRKAPAQG</sequence>
<dbReference type="Proteomes" id="UP001501447">
    <property type="component" value="Unassembled WGS sequence"/>
</dbReference>